<protein>
    <recommendedName>
        <fullName evidence="5">Mic1 domain-containing protein</fullName>
    </recommendedName>
</protein>
<dbReference type="PANTHER" id="PTHR12897:SF4">
    <property type="entry name" value="REGULATOR OF MON1-CCZ1 COMPLEX"/>
    <property type="match status" value="1"/>
</dbReference>
<comment type="caution">
    <text evidence="3">The sequence shown here is derived from an EMBL/GenBank/DDBJ whole genome shotgun (WGS) entry which is preliminary data.</text>
</comment>
<evidence type="ECO:0000313" key="4">
    <source>
        <dbReference type="Proteomes" id="UP001165289"/>
    </source>
</evidence>
<evidence type="ECO:0000259" key="1">
    <source>
        <dbReference type="Pfam" id="PF07035"/>
    </source>
</evidence>
<dbReference type="PANTHER" id="PTHR12897">
    <property type="entry name" value="COLON CANCER-ASSOCIATED PROTEIN MIC1"/>
    <property type="match status" value="1"/>
</dbReference>
<evidence type="ECO:0000313" key="3">
    <source>
        <dbReference type="EMBL" id="KAI6653767.1"/>
    </source>
</evidence>
<gene>
    <name evidence="3" type="ORF">LOD99_3271</name>
</gene>
<feature type="domain" description="Mic1" evidence="1">
    <location>
        <begin position="390"/>
        <end position="627"/>
    </location>
</feature>
<accession>A0AAV7JXZ6</accession>
<dbReference type="Proteomes" id="UP001165289">
    <property type="component" value="Unassembled WGS sequence"/>
</dbReference>
<dbReference type="SUPFAM" id="SSF69322">
    <property type="entry name" value="Tricorn protease domain 2"/>
    <property type="match status" value="1"/>
</dbReference>
<evidence type="ECO:0008006" key="5">
    <source>
        <dbReference type="Google" id="ProtNLM"/>
    </source>
</evidence>
<dbReference type="GO" id="GO:0005765">
    <property type="term" value="C:lysosomal membrane"/>
    <property type="evidence" value="ECO:0007669"/>
    <property type="project" value="TreeGrafter"/>
</dbReference>
<dbReference type="Pfam" id="PF07035">
    <property type="entry name" value="RMC1_C"/>
    <property type="match status" value="1"/>
</dbReference>
<dbReference type="GO" id="GO:0031902">
    <property type="term" value="C:late endosome membrane"/>
    <property type="evidence" value="ECO:0007669"/>
    <property type="project" value="TreeGrafter"/>
</dbReference>
<proteinExistence type="predicted"/>
<dbReference type="InterPro" id="IPR040371">
    <property type="entry name" value="RMC1"/>
</dbReference>
<name>A0AAV7JXZ6_9METZ</name>
<sequence>MSHYIELIQIPSMTFEPISKVKNVFYDEVNNQILVLKSGGSEVVIRGPEDKLNVKVTVPHVGGLIQSIKFSPNQEVLGVLRHNKNIDFVSFKSGEHPKVYSHSSKGKQQIEQFYWTDPNELVIITNSGFEYYTWLHEQFKLKLCKSHNVRVMRWFYYNSHEKVLIFPSPNPSSLTLHTFLFKRGALISRIPDFDVDCPLTNQQEKFNGVSAGQISLVSLYLQLYLVIIKNNAEGPESGAYMLLYRLEQGPTPSLTHILKMDVSGIFALNTLDNLLVVHHQGSKISMLFDVCQLGHTILRGAKVIGPIVPPLPMATPRPIGSGSNLERFPVKAGFSDNMSKEMYSQNWITFPPHIVLDVKWGRYMEVSLKLDVICQVMFDKVKLIEFLLRRQESQSIIMSVISQSLIPGRQSSIVTIARVLDRINDAFVRKKSRAALSNPFRDVPTQILSVISQEEMYRQVFSALEASMVDDHKFVVSVLMEYIRSLHQHDQEVEHYLFEMVLSILVRQRAFGQLHQLLQYHVIADSKPIACVLLAFEREYRPALQLALDMFKRLSTADEEIIEVLLSHNQILPALRYIRSIGKTDVVSSRLFLDAAAKTKDKMLFHTVYKFFEERNIRLRKNAHFPTDEHCLSYEELYNELFPKSAASPTIYERKTERRS</sequence>
<feature type="domain" description="Regulator of MON1-CCZ1 complex N-terminal" evidence="2">
    <location>
        <begin position="24"/>
        <end position="137"/>
    </location>
</feature>
<dbReference type="InterPro" id="IPR049040">
    <property type="entry name" value="RMC1_N"/>
</dbReference>
<dbReference type="GO" id="GO:0035658">
    <property type="term" value="C:Mon1-Ccz1 complex"/>
    <property type="evidence" value="ECO:0007669"/>
    <property type="project" value="InterPro"/>
</dbReference>
<dbReference type="Pfam" id="PF21029">
    <property type="entry name" value="RMC1_N"/>
    <property type="match status" value="1"/>
</dbReference>
<evidence type="ECO:0000259" key="2">
    <source>
        <dbReference type="Pfam" id="PF21029"/>
    </source>
</evidence>
<keyword evidence="4" id="KW-1185">Reference proteome</keyword>
<organism evidence="3 4">
    <name type="scientific">Oopsacas minuta</name>
    <dbReference type="NCBI Taxonomy" id="111878"/>
    <lineage>
        <taxon>Eukaryota</taxon>
        <taxon>Metazoa</taxon>
        <taxon>Porifera</taxon>
        <taxon>Hexactinellida</taxon>
        <taxon>Hexasterophora</taxon>
        <taxon>Lyssacinosida</taxon>
        <taxon>Leucopsacidae</taxon>
        <taxon>Oopsacas</taxon>
    </lineage>
</organism>
<dbReference type="AlphaFoldDB" id="A0AAV7JXZ6"/>
<dbReference type="InterPro" id="IPR009755">
    <property type="entry name" value="RMC1_C"/>
</dbReference>
<dbReference type="GO" id="GO:0010506">
    <property type="term" value="P:regulation of autophagy"/>
    <property type="evidence" value="ECO:0007669"/>
    <property type="project" value="InterPro"/>
</dbReference>
<reference evidence="3 4" key="1">
    <citation type="journal article" date="2023" name="BMC Biol.">
        <title>The compact genome of the sponge Oopsacas minuta (Hexactinellida) is lacking key metazoan core genes.</title>
        <authorList>
            <person name="Santini S."/>
            <person name="Schenkelaars Q."/>
            <person name="Jourda C."/>
            <person name="Duchesne M."/>
            <person name="Belahbib H."/>
            <person name="Rocher C."/>
            <person name="Selva M."/>
            <person name="Riesgo A."/>
            <person name="Vervoort M."/>
            <person name="Leys S.P."/>
            <person name="Kodjabachian L."/>
            <person name="Le Bivic A."/>
            <person name="Borchiellini C."/>
            <person name="Claverie J.M."/>
            <person name="Renard E."/>
        </authorList>
    </citation>
    <scope>NUCLEOTIDE SEQUENCE [LARGE SCALE GENOMIC DNA]</scope>
    <source>
        <strain evidence="3">SPO-2</strain>
    </source>
</reference>
<dbReference type="EMBL" id="JAKMXF010000255">
    <property type="protein sequence ID" value="KAI6653767.1"/>
    <property type="molecule type" value="Genomic_DNA"/>
</dbReference>